<name>A0A9X0WDV6_9GAMM</name>
<comment type="caution">
    <text evidence="1">The sequence shown here is derived from an EMBL/GenBank/DDBJ whole genome shotgun (WGS) entry which is preliminary data.</text>
</comment>
<protein>
    <recommendedName>
        <fullName evidence="3">DUF433 domain-containing protein</fullName>
    </recommendedName>
</protein>
<dbReference type="InterPro" id="IPR009057">
    <property type="entry name" value="Homeodomain-like_sf"/>
</dbReference>
<dbReference type="EMBL" id="NRRY01000094">
    <property type="protein sequence ID" value="MBK1621634.1"/>
    <property type="molecule type" value="Genomic_DNA"/>
</dbReference>
<gene>
    <name evidence="1" type="ORF">CKO42_25220</name>
</gene>
<keyword evidence="2" id="KW-1185">Reference proteome</keyword>
<dbReference type="SUPFAM" id="SSF46689">
    <property type="entry name" value="Homeodomain-like"/>
    <property type="match status" value="1"/>
</dbReference>
<dbReference type="InterPro" id="IPR036388">
    <property type="entry name" value="WH-like_DNA-bd_sf"/>
</dbReference>
<dbReference type="PANTHER" id="PTHR34849:SF3">
    <property type="entry name" value="SSR2962 PROTEIN"/>
    <property type="match status" value="1"/>
</dbReference>
<proteinExistence type="predicted"/>
<evidence type="ECO:0000313" key="1">
    <source>
        <dbReference type="EMBL" id="MBK1621634.1"/>
    </source>
</evidence>
<organism evidence="1 2">
    <name type="scientific">Lamprobacter modestohalophilus</name>
    <dbReference type="NCBI Taxonomy" id="1064514"/>
    <lineage>
        <taxon>Bacteria</taxon>
        <taxon>Pseudomonadati</taxon>
        <taxon>Pseudomonadota</taxon>
        <taxon>Gammaproteobacteria</taxon>
        <taxon>Chromatiales</taxon>
        <taxon>Chromatiaceae</taxon>
        <taxon>Lamprobacter</taxon>
    </lineage>
</organism>
<dbReference type="PANTHER" id="PTHR34849">
    <property type="entry name" value="SSL5025 PROTEIN"/>
    <property type="match status" value="1"/>
</dbReference>
<dbReference type="Gene3D" id="1.10.10.10">
    <property type="entry name" value="Winged helix-like DNA-binding domain superfamily/Winged helix DNA-binding domain"/>
    <property type="match status" value="1"/>
</dbReference>
<reference evidence="1 2" key="1">
    <citation type="journal article" date="2020" name="Microorganisms">
        <title>Osmotic Adaptation and Compatible Solute Biosynthesis of Phototrophic Bacteria as Revealed from Genome Analyses.</title>
        <authorList>
            <person name="Imhoff J.F."/>
            <person name="Rahn T."/>
            <person name="Kunzel S."/>
            <person name="Keller A."/>
            <person name="Neulinger S.C."/>
        </authorList>
    </citation>
    <scope>NUCLEOTIDE SEQUENCE [LARGE SCALE GENOMIC DNA]</scope>
    <source>
        <strain evidence="1 2">DSM 25653</strain>
    </source>
</reference>
<dbReference type="InterPro" id="IPR007367">
    <property type="entry name" value="DUF433"/>
</dbReference>
<sequence length="81" mass="8905">MSQNELLGRVTVRPEVFGGKPIIRDLRISVELILSLLAQGESSEAILDDYPDLEQADINACLAYAHSMIAHERIDRIAVSG</sequence>
<dbReference type="AlphaFoldDB" id="A0A9X0WDV6"/>
<evidence type="ECO:0000313" key="2">
    <source>
        <dbReference type="Proteomes" id="UP001138768"/>
    </source>
</evidence>
<dbReference type="Proteomes" id="UP001138768">
    <property type="component" value="Unassembled WGS sequence"/>
</dbReference>
<evidence type="ECO:0008006" key="3">
    <source>
        <dbReference type="Google" id="ProtNLM"/>
    </source>
</evidence>
<accession>A0A9X0WDV6</accession>
<dbReference type="Pfam" id="PF04255">
    <property type="entry name" value="DUF433"/>
    <property type="match status" value="1"/>
</dbReference>